<keyword evidence="1" id="KW-0732">Signal</keyword>
<protein>
    <submittedName>
        <fullName evidence="2">Uncharacterized protein</fullName>
    </submittedName>
</protein>
<feature type="signal peptide" evidence="1">
    <location>
        <begin position="1"/>
        <end position="20"/>
    </location>
</feature>
<dbReference type="Proteomes" id="UP001347796">
    <property type="component" value="Unassembled WGS sequence"/>
</dbReference>
<dbReference type="AlphaFoldDB" id="A0AAN8Q7T9"/>
<evidence type="ECO:0000256" key="1">
    <source>
        <dbReference type="SAM" id="SignalP"/>
    </source>
</evidence>
<proteinExistence type="predicted"/>
<feature type="chain" id="PRO_5042990667" evidence="1">
    <location>
        <begin position="21"/>
        <end position="94"/>
    </location>
</feature>
<comment type="caution">
    <text evidence="2">The sequence shown here is derived from an EMBL/GenBank/DDBJ whole genome shotgun (WGS) entry which is preliminary data.</text>
</comment>
<dbReference type="EMBL" id="JAZGQO010000006">
    <property type="protein sequence ID" value="KAK6184665.1"/>
    <property type="molecule type" value="Genomic_DNA"/>
</dbReference>
<gene>
    <name evidence="2" type="ORF">SNE40_007094</name>
</gene>
<evidence type="ECO:0000313" key="3">
    <source>
        <dbReference type="Proteomes" id="UP001347796"/>
    </source>
</evidence>
<reference evidence="2 3" key="1">
    <citation type="submission" date="2024-01" db="EMBL/GenBank/DDBJ databases">
        <title>The genome of the rayed Mediterranean limpet Patella caerulea (Linnaeus, 1758).</title>
        <authorList>
            <person name="Anh-Thu Weber A."/>
            <person name="Halstead-Nussloch G."/>
        </authorList>
    </citation>
    <scope>NUCLEOTIDE SEQUENCE [LARGE SCALE GENOMIC DNA]</scope>
    <source>
        <strain evidence="2">AATW-2023a</strain>
        <tissue evidence="2">Whole specimen</tissue>
    </source>
</reference>
<sequence>MSRLAVTSILSICTFYIISALPVDLDRNNDLELGYNEPSLGSSFLSRLYYELLRDAAASPSSMMSKRGIGPCINNCLKAGGRMNFIQCKSMCHW</sequence>
<organism evidence="2 3">
    <name type="scientific">Patella caerulea</name>
    <name type="common">Rayed Mediterranean limpet</name>
    <dbReference type="NCBI Taxonomy" id="87958"/>
    <lineage>
        <taxon>Eukaryota</taxon>
        <taxon>Metazoa</taxon>
        <taxon>Spiralia</taxon>
        <taxon>Lophotrochozoa</taxon>
        <taxon>Mollusca</taxon>
        <taxon>Gastropoda</taxon>
        <taxon>Patellogastropoda</taxon>
        <taxon>Patelloidea</taxon>
        <taxon>Patellidae</taxon>
        <taxon>Patella</taxon>
    </lineage>
</organism>
<accession>A0AAN8Q7T9</accession>
<keyword evidence="3" id="KW-1185">Reference proteome</keyword>
<name>A0AAN8Q7T9_PATCE</name>
<evidence type="ECO:0000313" key="2">
    <source>
        <dbReference type="EMBL" id="KAK6184665.1"/>
    </source>
</evidence>